<dbReference type="SUPFAM" id="SSF51445">
    <property type="entry name" value="(Trans)glycosidases"/>
    <property type="match status" value="1"/>
</dbReference>
<evidence type="ECO:0000313" key="6">
    <source>
        <dbReference type="Proteomes" id="UP000238882"/>
    </source>
</evidence>
<dbReference type="EMBL" id="MSCN01000001">
    <property type="protein sequence ID" value="PQJ80988.1"/>
    <property type="molecule type" value="Genomic_DNA"/>
</dbReference>
<keyword evidence="2 3" id="KW-0326">Glycosidase</keyword>
<comment type="similarity">
    <text evidence="3">Belongs to the glycosyl hydrolase 26 family.</text>
</comment>
<dbReference type="Gene3D" id="3.20.20.80">
    <property type="entry name" value="Glycosidases"/>
    <property type="match status" value="1"/>
</dbReference>
<dbReference type="InterPro" id="IPR022790">
    <property type="entry name" value="GH26_dom"/>
</dbReference>
<evidence type="ECO:0000256" key="1">
    <source>
        <dbReference type="ARBA" id="ARBA00022801"/>
    </source>
</evidence>
<feature type="active site" description="Proton donor" evidence="3">
    <location>
        <position position="166"/>
    </location>
</feature>
<dbReference type="PROSITE" id="PS51764">
    <property type="entry name" value="GH26"/>
    <property type="match status" value="1"/>
</dbReference>
<reference evidence="5 6" key="1">
    <citation type="submission" date="2016-12" db="EMBL/GenBank/DDBJ databases">
        <title>Trade-off between light-utilization and light-protection in marine flavobacteria.</title>
        <authorList>
            <person name="Kumagai Y."/>
            <person name="Yoshizawa S."/>
            <person name="Kogure K."/>
            <person name="Iwasaki W."/>
        </authorList>
    </citation>
    <scope>NUCLEOTIDE SEQUENCE [LARGE SCALE GENOMIC DNA]</scope>
    <source>
        <strain evidence="5 6">NBRC 108759</strain>
    </source>
</reference>
<evidence type="ECO:0000313" key="5">
    <source>
        <dbReference type="EMBL" id="PQJ80988.1"/>
    </source>
</evidence>
<feature type="active site" description="Nucleophile" evidence="3">
    <location>
        <position position="263"/>
    </location>
</feature>
<proteinExistence type="inferred from homology"/>
<name>A0A2S7WTR6_9FLAO</name>
<keyword evidence="5" id="KW-0119">Carbohydrate metabolism</keyword>
<keyword evidence="6" id="KW-1185">Reference proteome</keyword>
<dbReference type="Proteomes" id="UP000238882">
    <property type="component" value="Unassembled WGS sequence"/>
</dbReference>
<organism evidence="5 6">
    <name type="scientific">Polaribacter porphyrae</name>
    <dbReference type="NCBI Taxonomy" id="1137780"/>
    <lineage>
        <taxon>Bacteria</taxon>
        <taxon>Pseudomonadati</taxon>
        <taxon>Bacteroidota</taxon>
        <taxon>Flavobacteriia</taxon>
        <taxon>Flavobacteriales</taxon>
        <taxon>Flavobacteriaceae</taxon>
    </lineage>
</organism>
<dbReference type="GO" id="GO:0004553">
    <property type="term" value="F:hydrolase activity, hydrolyzing O-glycosyl compounds"/>
    <property type="evidence" value="ECO:0007669"/>
    <property type="project" value="InterPro"/>
</dbReference>
<sequence length="351" mass="41145">MNAKLKYNFIILLSIFLCAKSFNQQKKQEMKSNKFEPNDGKVLFFIGQDLEAVGGFENYNAGYVDTFNIPAGITAYTNLSPGDYSFSYYIKGLDGTKTKANWGAGDTCLQFYVDNPKFKNTMLSIGLSMVNHDKNVAKGKHDNLIKELGLWIKSTKRSVFLRIGYEFDGWDWNNYKKKYYLKAFKRIHHILKEMEVNNVAFVWQSKGTGSNQKVLEDWYPGDEYVDWCGYSYFNNPDTEMLTFARKNNKPVFIAEACPVLKDEFGNFHANLSNQKEAKLVWEKWFIPFFKTIEDNKDVIKAFSYINVEWKSQIMWATNDYFKNVDSRIQKSEYISKKWLEEIQKEKYLKNQ</sequence>
<keyword evidence="1 3" id="KW-0378">Hydrolase</keyword>
<accession>A0A2S7WTR6</accession>
<protein>
    <submittedName>
        <fullName evidence="5">1,4-beta-xylanase</fullName>
    </submittedName>
</protein>
<feature type="domain" description="GH26" evidence="4">
    <location>
        <begin position="1"/>
        <end position="337"/>
    </location>
</feature>
<evidence type="ECO:0000259" key="4">
    <source>
        <dbReference type="PROSITE" id="PS51764"/>
    </source>
</evidence>
<evidence type="ECO:0000256" key="2">
    <source>
        <dbReference type="ARBA" id="ARBA00023295"/>
    </source>
</evidence>
<keyword evidence="5" id="KW-0858">Xylan degradation</keyword>
<evidence type="ECO:0000256" key="3">
    <source>
        <dbReference type="PROSITE-ProRule" id="PRU01100"/>
    </source>
</evidence>
<gene>
    <name evidence="5" type="ORF">BTO18_10970</name>
</gene>
<dbReference type="AlphaFoldDB" id="A0A2S7WTR6"/>
<dbReference type="GO" id="GO:0045493">
    <property type="term" value="P:xylan catabolic process"/>
    <property type="evidence" value="ECO:0007669"/>
    <property type="project" value="UniProtKB-KW"/>
</dbReference>
<dbReference type="InterPro" id="IPR017853">
    <property type="entry name" value="GH"/>
</dbReference>
<keyword evidence="5" id="KW-0624">Polysaccharide degradation</keyword>
<dbReference type="Pfam" id="PF02156">
    <property type="entry name" value="Glyco_hydro_26"/>
    <property type="match status" value="1"/>
</dbReference>
<comment type="caution">
    <text evidence="5">The sequence shown here is derived from an EMBL/GenBank/DDBJ whole genome shotgun (WGS) entry which is preliminary data.</text>
</comment>